<dbReference type="PANTHER" id="PTHR34145:SF68">
    <property type="entry name" value="FBD DOMAIN-CONTAINING PROTEIN"/>
    <property type="match status" value="1"/>
</dbReference>
<keyword evidence="3" id="KW-1185">Reference proteome</keyword>
<dbReference type="InterPro" id="IPR055357">
    <property type="entry name" value="LRR_At1g61320_AtMIF1"/>
</dbReference>
<feature type="domain" description="At1g61320/AtMIF1 LRR" evidence="1">
    <location>
        <begin position="4"/>
        <end position="96"/>
    </location>
</feature>
<dbReference type="InterPro" id="IPR032675">
    <property type="entry name" value="LRR_dom_sf"/>
</dbReference>
<dbReference type="InterPro" id="IPR053772">
    <property type="entry name" value="At1g61320/At1g61330-like"/>
</dbReference>
<dbReference type="Pfam" id="PF23622">
    <property type="entry name" value="LRR_At1g61320_AtMIF1"/>
    <property type="match status" value="1"/>
</dbReference>
<dbReference type="PANTHER" id="PTHR34145">
    <property type="entry name" value="OS02G0105600 PROTEIN"/>
    <property type="match status" value="1"/>
</dbReference>
<dbReference type="Gene3D" id="3.80.10.10">
    <property type="entry name" value="Ribonuclease Inhibitor"/>
    <property type="match status" value="1"/>
</dbReference>
<evidence type="ECO:0000313" key="2">
    <source>
        <dbReference type="EMBL" id="KAK4725184.1"/>
    </source>
</evidence>
<comment type="caution">
    <text evidence="2">The sequence shown here is derived from an EMBL/GenBank/DDBJ whole genome shotgun (WGS) entry which is preliminary data.</text>
</comment>
<gene>
    <name evidence="2" type="ORF">R3W88_027963</name>
</gene>
<evidence type="ECO:0000259" key="1">
    <source>
        <dbReference type="Pfam" id="PF23622"/>
    </source>
</evidence>
<protein>
    <recommendedName>
        <fullName evidence="1">At1g61320/AtMIF1 LRR domain-containing protein</fullName>
    </recommendedName>
</protein>
<proteinExistence type="predicted"/>
<name>A0AAV9LHN1_9SOLN</name>
<organism evidence="2 3">
    <name type="scientific">Solanum pinnatisectum</name>
    <name type="common">tansyleaf nightshade</name>
    <dbReference type="NCBI Taxonomy" id="50273"/>
    <lineage>
        <taxon>Eukaryota</taxon>
        <taxon>Viridiplantae</taxon>
        <taxon>Streptophyta</taxon>
        <taxon>Embryophyta</taxon>
        <taxon>Tracheophyta</taxon>
        <taxon>Spermatophyta</taxon>
        <taxon>Magnoliopsida</taxon>
        <taxon>eudicotyledons</taxon>
        <taxon>Gunneridae</taxon>
        <taxon>Pentapetalae</taxon>
        <taxon>asterids</taxon>
        <taxon>lamiids</taxon>
        <taxon>Solanales</taxon>
        <taxon>Solanaceae</taxon>
        <taxon>Solanoideae</taxon>
        <taxon>Solaneae</taxon>
        <taxon>Solanum</taxon>
    </lineage>
</organism>
<sequence>MFSSSLRELHLQSVYFDEEFMQALCTSCINLEVFMVRGLKGLTRFQTSLPKLKKLKVTAYYSKLRFVDIRAPNIEDLDVYGSNLSSNFKNESDLNVAIISNCCKALKSLQLNGLNGVAMTQKWFDEIFTCLQNIEKLDLGDCDMLKTVKISGISLK</sequence>
<accession>A0AAV9LHN1</accession>
<dbReference type="SUPFAM" id="SSF52047">
    <property type="entry name" value="RNI-like"/>
    <property type="match status" value="1"/>
</dbReference>
<evidence type="ECO:0000313" key="3">
    <source>
        <dbReference type="Proteomes" id="UP001311915"/>
    </source>
</evidence>
<dbReference type="Proteomes" id="UP001311915">
    <property type="component" value="Unassembled WGS sequence"/>
</dbReference>
<dbReference type="EMBL" id="JAWPEI010000006">
    <property type="protein sequence ID" value="KAK4725184.1"/>
    <property type="molecule type" value="Genomic_DNA"/>
</dbReference>
<reference evidence="2 3" key="1">
    <citation type="submission" date="2023-10" db="EMBL/GenBank/DDBJ databases">
        <title>Genome-Wide Identification Analysis in wild type Solanum Pinnatisectum Reveals Some Genes Defensing Phytophthora Infestans.</title>
        <authorList>
            <person name="Sun C."/>
        </authorList>
    </citation>
    <scope>NUCLEOTIDE SEQUENCE [LARGE SCALE GENOMIC DNA]</scope>
    <source>
        <strain evidence="2">LQN</strain>
        <tissue evidence="2">Leaf</tissue>
    </source>
</reference>
<dbReference type="AlphaFoldDB" id="A0AAV9LHN1"/>